<dbReference type="PANTHER" id="PTHR38590">
    <property type="entry name" value="BLL0828 PROTEIN"/>
    <property type="match status" value="1"/>
</dbReference>
<dbReference type="AlphaFoldDB" id="A0A5C1AB34"/>
<keyword evidence="3" id="KW-1185">Reference proteome</keyword>
<dbReference type="Gene3D" id="3.40.960.10">
    <property type="entry name" value="VSR Endonuclease"/>
    <property type="match status" value="1"/>
</dbReference>
<name>A0A5C1AB34_9BACT</name>
<protein>
    <recommendedName>
        <fullName evidence="1">DUF559 domain-containing protein</fullName>
    </recommendedName>
</protein>
<dbReference type="PANTHER" id="PTHR38590:SF1">
    <property type="entry name" value="BLL0828 PROTEIN"/>
    <property type="match status" value="1"/>
</dbReference>
<evidence type="ECO:0000313" key="3">
    <source>
        <dbReference type="Proteomes" id="UP000324974"/>
    </source>
</evidence>
<evidence type="ECO:0000259" key="1">
    <source>
        <dbReference type="Pfam" id="PF04480"/>
    </source>
</evidence>
<dbReference type="Pfam" id="PF04480">
    <property type="entry name" value="DUF559"/>
    <property type="match status" value="1"/>
</dbReference>
<evidence type="ECO:0000313" key="2">
    <source>
        <dbReference type="EMBL" id="QEL14238.1"/>
    </source>
</evidence>
<dbReference type="InterPro" id="IPR011335">
    <property type="entry name" value="Restrct_endonuc-II-like"/>
</dbReference>
<dbReference type="Proteomes" id="UP000324974">
    <property type="component" value="Chromosome"/>
</dbReference>
<sequence length="190" mass="21899">MRGKNFALVKTTVICVRQAFPLTLTLSPSKPGERGLDFAKGLAMRRDERQKEFARKMRREPAPAERILWTLLRTEQLRPFKFRRQHPVGPYIVDFYSHAAVLVVELDGESHLTTESQERDGQRSAYLGSLGIHVERFWNPMVFDDSETVIERIYNLCVARAGVSRTHHLIHTPDAIELARCFNPNRDEPS</sequence>
<dbReference type="KEGG" id="lrs:PX52LOC_01108"/>
<dbReference type="EMBL" id="CP042425">
    <property type="protein sequence ID" value="QEL14238.1"/>
    <property type="molecule type" value="Genomic_DNA"/>
</dbReference>
<dbReference type="SUPFAM" id="SSF52980">
    <property type="entry name" value="Restriction endonuclease-like"/>
    <property type="match status" value="1"/>
</dbReference>
<gene>
    <name evidence="2" type="ORF">PX52LOC_01108</name>
</gene>
<dbReference type="InterPro" id="IPR047216">
    <property type="entry name" value="Endonuclease_DUF559_bact"/>
</dbReference>
<feature type="domain" description="DUF559" evidence="1">
    <location>
        <begin position="49"/>
        <end position="156"/>
    </location>
</feature>
<reference evidence="3" key="1">
    <citation type="submission" date="2019-08" db="EMBL/GenBank/DDBJ databases">
        <title>Limnoglobus roseus gen. nov., sp. nov., a novel freshwater planctomycete with a giant genome from the family Gemmataceae.</title>
        <authorList>
            <person name="Kulichevskaya I.S."/>
            <person name="Naumoff D.G."/>
            <person name="Miroshnikov K."/>
            <person name="Ivanova A."/>
            <person name="Philippov D.A."/>
            <person name="Hakobyan A."/>
            <person name="Rijpstra I.C."/>
            <person name="Sinninghe Damste J.S."/>
            <person name="Liesack W."/>
            <person name="Dedysh S.N."/>
        </authorList>
    </citation>
    <scope>NUCLEOTIDE SEQUENCE [LARGE SCALE GENOMIC DNA]</scope>
    <source>
        <strain evidence="3">PX52</strain>
    </source>
</reference>
<dbReference type="InterPro" id="IPR007569">
    <property type="entry name" value="DUF559"/>
</dbReference>
<accession>A0A5C1AB34</accession>
<organism evidence="2 3">
    <name type="scientific">Limnoglobus roseus</name>
    <dbReference type="NCBI Taxonomy" id="2598579"/>
    <lineage>
        <taxon>Bacteria</taxon>
        <taxon>Pseudomonadati</taxon>
        <taxon>Planctomycetota</taxon>
        <taxon>Planctomycetia</taxon>
        <taxon>Gemmatales</taxon>
        <taxon>Gemmataceae</taxon>
        <taxon>Limnoglobus</taxon>
    </lineage>
</organism>
<dbReference type="CDD" id="cd01038">
    <property type="entry name" value="Endonuclease_DUF559"/>
    <property type="match status" value="1"/>
</dbReference>
<proteinExistence type="predicted"/>